<keyword evidence="2" id="KW-0472">Membrane</keyword>
<reference evidence="4 5" key="1">
    <citation type="submission" date="2018-05" db="EMBL/GenBank/DDBJ databases">
        <title>Genomic Encyclopedia of Type Strains, Phase IV (KMG-IV): sequencing the most valuable type-strain genomes for metagenomic binning, comparative biology and taxonomic classification.</title>
        <authorList>
            <person name="Goeker M."/>
        </authorList>
    </citation>
    <scope>NUCLEOTIDE SEQUENCE [LARGE SCALE GENOMIC DNA]</scope>
    <source>
        <strain evidence="4 5">DSM 22440</strain>
    </source>
</reference>
<organism evidence="4 5">
    <name type="scientific">Streptohalobacillus salinus</name>
    <dbReference type="NCBI Taxonomy" id="621096"/>
    <lineage>
        <taxon>Bacteria</taxon>
        <taxon>Bacillati</taxon>
        <taxon>Bacillota</taxon>
        <taxon>Bacilli</taxon>
        <taxon>Bacillales</taxon>
        <taxon>Bacillaceae</taxon>
        <taxon>Streptohalobacillus</taxon>
    </lineage>
</organism>
<feature type="domain" description="DUF1510" evidence="3">
    <location>
        <begin position="133"/>
        <end position="221"/>
    </location>
</feature>
<dbReference type="Pfam" id="PF07423">
    <property type="entry name" value="DUF1510"/>
    <property type="match status" value="1"/>
</dbReference>
<feature type="region of interest" description="Disordered" evidence="1">
    <location>
        <begin position="225"/>
        <end position="256"/>
    </location>
</feature>
<accession>A0A2V3WEL7</accession>
<feature type="compositionally biased region" description="Acidic residues" evidence="1">
    <location>
        <begin position="245"/>
        <end position="256"/>
    </location>
</feature>
<feature type="region of interest" description="Disordered" evidence="1">
    <location>
        <begin position="61"/>
        <end position="116"/>
    </location>
</feature>
<dbReference type="AlphaFoldDB" id="A0A2V3WEL7"/>
<dbReference type="RefSeq" id="WP_110250898.1">
    <property type="nucleotide sequence ID" value="NZ_QJJR01000004.1"/>
</dbReference>
<evidence type="ECO:0000313" key="4">
    <source>
        <dbReference type="EMBL" id="PXW91594.1"/>
    </source>
</evidence>
<feature type="compositionally biased region" description="Acidic residues" evidence="1">
    <location>
        <begin position="92"/>
        <end position="107"/>
    </location>
</feature>
<evidence type="ECO:0000256" key="2">
    <source>
        <dbReference type="SAM" id="Phobius"/>
    </source>
</evidence>
<protein>
    <submittedName>
        <fullName evidence="4">Uncharacterized protein DUF1510</fullName>
    </submittedName>
</protein>
<gene>
    <name evidence="4" type="ORF">DES38_10420</name>
</gene>
<proteinExistence type="predicted"/>
<evidence type="ECO:0000313" key="5">
    <source>
        <dbReference type="Proteomes" id="UP000247922"/>
    </source>
</evidence>
<feature type="compositionally biased region" description="Acidic residues" evidence="1">
    <location>
        <begin position="61"/>
        <end position="79"/>
    </location>
</feature>
<dbReference type="EMBL" id="QJJR01000004">
    <property type="protein sequence ID" value="PXW91594.1"/>
    <property type="molecule type" value="Genomic_DNA"/>
</dbReference>
<dbReference type="OrthoDB" id="2168558at2"/>
<dbReference type="Proteomes" id="UP000247922">
    <property type="component" value="Unassembled WGS sequence"/>
</dbReference>
<comment type="caution">
    <text evidence="4">The sequence shown here is derived from an EMBL/GenBank/DDBJ whole genome shotgun (WGS) entry which is preliminary data.</text>
</comment>
<feature type="transmembrane region" description="Helical" evidence="2">
    <location>
        <begin position="23"/>
        <end position="49"/>
    </location>
</feature>
<name>A0A2V3WEL7_9BACI</name>
<keyword evidence="2" id="KW-1133">Transmembrane helix</keyword>
<dbReference type="InterPro" id="IPR009988">
    <property type="entry name" value="DUF1510"/>
</dbReference>
<evidence type="ECO:0000256" key="1">
    <source>
        <dbReference type="SAM" id="MobiDB-lite"/>
    </source>
</evidence>
<keyword evidence="2" id="KW-0812">Transmembrane</keyword>
<evidence type="ECO:0000259" key="3">
    <source>
        <dbReference type="Pfam" id="PF07423"/>
    </source>
</evidence>
<keyword evidence="5" id="KW-1185">Reference proteome</keyword>
<sequence length="256" mass="28750">MNDYDSTYSRSRRFEKKRKNRKLLIIFVSLAVIGILLFIGSQVTAYLMFQDTDANDAVEETVTDENVETSESSSEDSEGESQSGSNEKTIDEGDEEEVSAPETEEAVEPSLNPNDYELTFQESNEDENVISSYSSAWPAIETAQSEPHVTSWEQDSVDWQEMLEAATLATDIKAADMLYLWVSGNGADSVSATFTKRGTDEHFRVDIDWVENQGWQPQKVDLLVEHDQMDRFNSDSNEDGTNTEATEETDTSETAE</sequence>